<organism evidence="4 5">
    <name type="scientific">Roseateles subflavus</name>
    <dbReference type="NCBI Taxonomy" id="3053353"/>
    <lineage>
        <taxon>Bacteria</taxon>
        <taxon>Pseudomonadati</taxon>
        <taxon>Pseudomonadota</taxon>
        <taxon>Betaproteobacteria</taxon>
        <taxon>Burkholderiales</taxon>
        <taxon>Sphaerotilaceae</taxon>
        <taxon>Roseateles</taxon>
    </lineage>
</organism>
<keyword evidence="5" id="KW-1185">Reference proteome</keyword>
<protein>
    <submittedName>
        <fullName evidence="4">PepSY domain-containing protein</fullName>
    </submittedName>
</protein>
<gene>
    <name evidence="4" type="ORF">QRD43_22485</name>
</gene>
<feature type="signal peptide" evidence="2">
    <location>
        <begin position="1"/>
        <end position="26"/>
    </location>
</feature>
<dbReference type="RefSeq" id="WP_285984763.1">
    <property type="nucleotide sequence ID" value="NZ_JASVDS010000011.1"/>
</dbReference>
<feature type="region of interest" description="Disordered" evidence="1">
    <location>
        <begin position="111"/>
        <end position="131"/>
    </location>
</feature>
<evidence type="ECO:0000259" key="3">
    <source>
        <dbReference type="Pfam" id="PF03413"/>
    </source>
</evidence>
<comment type="caution">
    <text evidence="4">The sequence shown here is derived from an EMBL/GenBank/DDBJ whole genome shotgun (WGS) entry which is preliminary data.</text>
</comment>
<evidence type="ECO:0000256" key="2">
    <source>
        <dbReference type="SAM" id="SignalP"/>
    </source>
</evidence>
<dbReference type="Proteomes" id="UP001238603">
    <property type="component" value="Unassembled WGS sequence"/>
</dbReference>
<dbReference type="InterPro" id="IPR025711">
    <property type="entry name" value="PepSY"/>
</dbReference>
<dbReference type="Gene3D" id="3.10.450.40">
    <property type="match status" value="1"/>
</dbReference>
<reference evidence="4 5" key="1">
    <citation type="submission" date="2023-06" db="EMBL/GenBank/DDBJ databases">
        <title>Pelomonas sp. APW6 16S ribosomal RNA gene genome sequencing and assembly.</title>
        <authorList>
            <person name="Woo H."/>
        </authorList>
    </citation>
    <scope>NUCLEOTIDE SEQUENCE [LARGE SCALE GENOMIC DNA]</scope>
    <source>
        <strain evidence="4 5">APW6</strain>
    </source>
</reference>
<dbReference type="Pfam" id="PF03413">
    <property type="entry name" value="PepSY"/>
    <property type="match status" value="1"/>
</dbReference>
<dbReference type="EMBL" id="JASVDS010000011">
    <property type="protein sequence ID" value="MDL5034688.1"/>
    <property type="molecule type" value="Genomic_DNA"/>
</dbReference>
<keyword evidence="2" id="KW-0732">Signal</keyword>
<evidence type="ECO:0000313" key="5">
    <source>
        <dbReference type="Proteomes" id="UP001238603"/>
    </source>
</evidence>
<name>A0ABT7LP86_9BURK</name>
<feature type="chain" id="PRO_5045448448" evidence="2">
    <location>
        <begin position="27"/>
        <end position="131"/>
    </location>
</feature>
<proteinExistence type="predicted"/>
<evidence type="ECO:0000256" key="1">
    <source>
        <dbReference type="SAM" id="MobiDB-lite"/>
    </source>
</evidence>
<sequence>MNSPVFTSPHGAVAALALSTALLAGAVPLARADEHRDHGRDHDRARAALQAGEILSLQQVLARVQPRYPGEVLAVELEREDGRWIYELKLLQTGGRLLRLDVDAKTAEVLRSRARTGPAGRLPASTPGQQP</sequence>
<feature type="domain" description="PepSY" evidence="3">
    <location>
        <begin position="55"/>
        <end position="112"/>
    </location>
</feature>
<accession>A0ABT7LP86</accession>
<evidence type="ECO:0000313" key="4">
    <source>
        <dbReference type="EMBL" id="MDL5034688.1"/>
    </source>
</evidence>